<dbReference type="PANTHER" id="PTHR24252">
    <property type="entry name" value="ACROSIN-RELATED"/>
    <property type="match status" value="1"/>
</dbReference>
<dbReference type="Ensembl" id="ENSPCET00000018530.1">
    <property type="protein sequence ID" value="ENSPCEP00000017915.1"/>
    <property type="gene ID" value="ENSPCEG00000014013.1"/>
</dbReference>
<evidence type="ECO:0000256" key="5">
    <source>
        <dbReference type="SAM" id="MobiDB-lite"/>
    </source>
</evidence>
<dbReference type="InterPro" id="IPR001254">
    <property type="entry name" value="Trypsin_dom"/>
</dbReference>
<feature type="chain" id="PRO_5034547362" description="Peptidase S1 domain-containing protein" evidence="6">
    <location>
        <begin position="26"/>
        <end position="237"/>
    </location>
</feature>
<evidence type="ECO:0000259" key="7">
    <source>
        <dbReference type="PROSITE" id="PS50240"/>
    </source>
</evidence>
<organism evidence="8 9">
    <name type="scientific">Pelusios castaneus</name>
    <name type="common">West African mud turtle</name>
    <dbReference type="NCBI Taxonomy" id="367368"/>
    <lineage>
        <taxon>Eukaryota</taxon>
        <taxon>Metazoa</taxon>
        <taxon>Chordata</taxon>
        <taxon>Craniata</taxon>
        <taxon>Vertebrata</taxon>
        <taxon>Euteleostomi</taxon>
        <taxon>Archelosauria</taxon>
        <taxon>Testudinata</taxon>
        <taxon>Testudines</taxon>
        <taxon>Pleurodira</taxon>
        <taxon>Pelomedusidae</taxon>
        <taxon>Pelusios</taxon>
    </lineage>
</organism>
<dbReference type="InterPro" id="IPR018114">
    <property type="entry name" value="TRYPSIN_HIS"/>
</dbReference>
<evidence type="ECO:0000313" key="8">
    <source>
        <dbReference type="Ensembl" id="ENSPCEP00000017915.1"/>
    </source>
</evidence>
<evidence type="ECO:0000256" key="3">
    <source>
        <dbReference type="ARBA" id="ARBA00022825"/>
    </source>
</evidence>
<dbReference type="GO" id="GO:0006508">
    <property type="term" value="P:proteolysis"/>
    <property type="evidence" value="ECO:0007669"/>
    <property type="project" value="UniProtKB-KW"/>
</dbReference>
<evidence type="ECO:0000256" key="1">
    <source>
        <dbReference type="ARBA" id="ARBA00022670"/>
    </source>
</evidence>
<dbReference type="SUPFAM" id="SSF50494">
    <property type="entry name" value="Trypsin-like serine proteases"/>
    <property type="match status" value="1"/>
</dbReference>
<reference evidence="8" key="2">
    <citation type="submission" date="2025-09" db="UniProtKB">
        <authorList>
            <consortium name="Ensembl"/>
        </authorList>
    </citation>
    <scope>IDENTIFICATION</scope>
</reference>
<feature type="domain" description="Peptidase S1" evidence="7">
    <location>
        <begin position="27"/>
        <end position="225"/>
    </location>
</feature>
<dbReference type="PRINTS" id="PR00722">
    <property type="entry name" value="CHYMOTRYPSIN"/>
</dbReference>
<dbReference type="PANTHER" id="PTHR24252:SF17">
    <property type="entry name" value="SUPPRESSOR OF TUMORIGENICITY 14 PROTEIN HOMOLOG-RELATED"/>
    <property type="match status" value="1"/>
</dbReference>
<accession>A0A8C8SEK2</accession>
<keyword evidence="4" id="KW-1015">Disulfide bond</keyword>
<dbReference type="PROSITE" id="PS50240">
    <property type="entry name" value="TRYPSIN_DOM"/>
    <property type="match status" value="1"/>
</dbReference>
<dbReference type="InterPro" id="IPR043504">
    <property type="entry name" value="Peptidase_S1_PA_chymotrypsin"/>
</dbReference>
<feature type="signal peptide" evidence="6">
    <location>
        <begin position="1"/>
        <end position="25"/>
    </location>
</feature>
<keyword evidence="3" id="KW-0720">Serine protease</keyword>
<dbReference type="PROSITE" id="PS51257">
    <property type="entry name" value="PROKAR_LIPOPROTEIN"/>
    <property type="match status" value="1"/>
</dbReference>
<dbReference type="Proteomes" id="UP000694393">
    <property type="component" value="Unplaced"/>
</dbReference>
<dbReference type="AlphaFoldDB" id="A0A8C8SEK2"/>
<evidence type="ECO:0000256" key="2">
    <source>
        <dbReference type="ARBA" id="ARBA00022801"/>
    </source>
</evidence>
<dbReference type="FunFam" id="2.40.10.10:FF:000181">
    <property type="entry name" value="Chymotrypsinogen A"/>
    <property type="match status" value="1"/>
</dbReference>
<keyword evidence="6" id="KW-0732">Signal</keyword>
<evidence type="ECO:0000313" key="9">
    <source>
        <dbReference type="Proteomes" id="UP000694393"/>
    </source>
</evidence>
<keyword evidence="9" id="KW-1185">Reference proteome</keyword>
<dbReference type="InterPro" id="IPR009003">
    <property type="entry name" value="Peptidase_S1_PA"/>
</dbReference>
<protein>
    <recommendedName>
        <fullName evidence="7">Peptidase S1 domain-containing protein</fullName>
    </recommendedName>
</protein>
<evidence type="ECO:0000256" key="4">
    <source>
        <dbReference type="ARBA" id="ARBA00023157"/>
    </source>
</evidence>
<dbReference type="InterPro" id="IPR001314">
    <property type="entry name" value="Peptidase_S1A"/>
</dbReference>
<name>A0A8C8SEK2_9SAUR</name>
<keyword evidence="1" id="KW-0645">Protease</keyword>
<dbReference type="PROSITE" id="PS00134">
    <property type="entry name" value="TRYPSIN_HIS"/>
    <property type="match status" value="1"/>
</dbReference>
<dbReference type="GO" id="GO:0004252">
    <property type="term" value="F:serine-type endopeptidase activity"/>
    <property type="evidence" value="ECO:0007669"/>
    <property type="project" value="InterPro"/>
</dbReference>
<dbReference type="Gene3D" id="2.40.10.10">
    <property type="entry name" value="Trypsin-like serine proteases"/>
    <property type="match status" value="3"/>
</dbReference>
<dbReference type="SMART" id="SM00020">
    <property type="entry name" value="Tryp_SPc"/>
    <property type="match status" value="1"/>
</dbReference>
<evidence type="ECO:0000256" key="6">
    <source>
        <dbReference type="SAM" id="SignalP"/>
    </source>
</evidence>
<sequence length="237" mass="25753">MLKGKNNVFSLFFFFSACGKQLVSGRIFNGQDAKDGAWPWQVNVQRSGSHVCGGSLISENWVLSAAHCFTQPVVSSAYRVQLGEKRIFNQTHSQTFSSVKQVILHPSYNASTSFADIALVDLENPIEFTATMSPVCLLDSSVHMPSGKPCWVTGWGSVLPEGDRHPSPGPTPSTVRHPLQLSKHLGDSGGPLVCEEEGTWYLAGIVKPLFGQPAQHYRLIVKRPFPSTGGATEPDSN</sequence>
<feature type="region of interest" description="Disordered" evidence="5">
    <location>
        <begin position="161"/>
        <end position="182"/>
    </location>
</feature>
<proteinExistence type="predicted"/>
<keyword evidence="2" id="KW-0378">Hydrolase</keyword>
<reference evidence="8" key="1">
    <citation type="submission" date="2025-08" db="UniProtKB">
        <authorList>
            <consortium name="Ensembl"/>
        </authorList>
    </citation>
    <scope>IDENTIFICATION</scope>
</reference>
<dbReference type="CDD" id="cd00190">
    <property type="entry name" value="Tryp_SPc"/>
    <property type="match status" value="1"/>
</dbReference>
<dbReference type="Pfam" id="PF00089">
    <property type="entry name" value="Trypsin"/>
    <property type="match status" value="1"/>
</dbReference>